<comment type="caution">
    <text evidence="1">The sequence shown here is derived from an EMBL/GenBank/DDBJ whole genome shotgun (WGS) entry which is preliminary data.</text>
</comment>
<dbReference type="AlphaFoldDB" id="A0AAE1QMH0"/>
<name>A0AAE1QMH0_9EUCA</name>
<reference evidence="1" key="1">
    <citation type="submission" date="2023-11" db="EMBL/GenBank/DDBJ databases">
        <title>Genome assemblies of two species of porcelain crab, Petrolisthes cinctipes and Petrolisthes manimaculis (Anomura: Porcellanidae).</title>
        <authorList>
            <person name="Angst P."/>
        </authorList>
    </citation>
    <scope>NUCLEOTIDE SEQUENCE</scope>
    <source>
        <strain evidence="1">PB745_02</strain>
        <tissue evidence="1">Gill</tissue>
    </source>
</reference>
<sequence length="77" mass="8747">MAAHSHLSFTLPKKVQSGLNHAGCPVNQLDEQAKRKVTYWVDWLLPLDALHLTKLFTKSGQPIEKIRRKMIKHTSTG</sequence>
<proteinExistence type="predicted"/>
<dbReference type="Proteomes" id="UP001292094">
    <property type="component" value="Unassembled WGS sequence"/>
</dbReference>
<evidence type="ECO:0000313" key="2">
    <source>
        <dbReference type="Proteomes" id="UP001292094"/>
    </source>
</evidence>
<gene>
    <name evidence="1" type="ORF">Pmani_000022</name>
</gene>
<organism evidence="1 2">
    <name type="scientific">Petrolisthes manimaculis</name>
    <dbReference type="NCBI Taxonomy" id="1843537"/>
    <lineage>
        <taxon>Eukaryota</taxon>
        <taxon>Metazoa</taxon>
        <taxon>Ecdysozoa</taxon>
        <taxon>Arthropoda</taxon>
        <taxon>Crustacea</taxon>
        <taxon>Multicrustacea</taxon>
        <taxon>Malacostraca</taxon>
        <taxon>Eumalacostraca</taxon>
        <taxon>Eucarida</taxon>
        <taxon>Decapoda</taxon>
        <taxon>Pleocyemata</taxon>
        <taxon>Anomura</taxon>
        <taxon>Galatheoidea</taxon>
        <taxon>Porcellanidae</taxon>
        <taxon>Petrolisthes</taxon>
    </lineage>
</organism>
<protein>
    <submittedName>
        <fullName evidence="1">Uncharacterized protein</fullName>
    </submittedName>
</protein>
<keyword evidence="2" id="KW-1185">Reference proteome</keyword>
<accession>A0AAE1QMH0</accession>
<dbReference type="EMBL" id="JAWZYT010000002">
    <property type="protein sequence ID" value="KAK4329619.1"/>
    <property type="molecule type" value="Genomic_DNA"/>
</dbReference>
<evidence type="ECO:0000313" key="1">
    <source>
        <dbReference type="EMBL" id="KAK4329619.1"/>
    </source>
</evidence>